<comment type="caution">
    <text evidence="1">The sequence shown here is derived from an EMBL/GenBank/DDBJ whole genome shotgun (WGS) entry which is preliminary data.</text>
</comment>
<keyword evidence="2" id="KW-1185">Reference proteome</keyword>
<dbReference type="AlphaFoldDB" id="A0A813BZJ0"/>
<dbReference type="EMBL" id="CAJNJA010084019">
    <property type="protein sequence ID" value="CAE7936235.1"/>
    <property type="molecule type" value="Genomic_DNA"/>
</dbReference>
<accession>A0A813BZJ0</accession>
<organism evidence="1 2">
    <name type="scientific">Symbiodinium necroappetens</name>
    <dbReference type="NCBI Taxonomy" id="1628268"/>
    <lineage>
        <taxon>Eukaryota</taxon>
        <taxon>Sar</taxon>
        <taxon>Alveolata</taxon>
        <taxon>Dinophyceae</taxon>
        <taxon>Suessiales</taxon>
        <taxon>Symbiodiniaceae</taxon>
        <taxon>Symbiodinium</taxon>
    </lineage>
</organism>
<gene>
    <name evidence="1" type="primary">MMT2</name>
    <name evidence="1" type="ORF">SNEC2469_LOCUS32771</name>
</gene>
<name>A0A813BZJ0_9DINO</name>
<sequence length="106" mass="11941">MDAALHLPAKPAALGFFSGSLMCRRRWRERLPLLKGWRDLALVQGHGRGDWAVGVNGGRWMRDFCRDEIGMQQAEYHEFQGGHTIPPDLADRFIEMLLRASHAAAA</sequence>
<protein>
    <submittedName>
        <fullName evidence="1">MMT2 protein</fullName>
    </submittedName>
</protein>
<evidence type="ECO:0000313" key="2">
    <source>
        <dbReference type="Proteomes" id="UP000601435"/>
    </source>
</evidence>
<dbReference type="Proteomes" id="UP000601435">
    <property type="component" value="Unassembled WGS sequence"/>
</dbReference>
<dbReference type="SUPFAM" id="SSF53474">
    <property type="entry name" value="alpha/beta-Hydrolases"/>
    <property type="match status" value="1"/>
</dbReference>
<dbReference type="Gene3D" id="3.40.50.1820">
    <property type="entry name" value="alpha/beta hydrolase"/>
    <property type="match status" value="1"/>
</dbReference>
<evidence type="ECO:0000313" key="1">
    <source>
        <dbReference type="EMBL" id="CAE7936235.1"/>
    </source>
</evidence>
<dbReference type="InterPro" id="IPR029058">
    <property type="entry name" value="AB_hydrolase_fold"/>
</dbReference>
<reference evidence="1" key="1">
    <citation type="submission" date="2021-02" db="EMBL/GenBank/DDBJ databases">
        <authorList>
            <person name="Dougan E. K."/>
            <person name="Rhodes N."/>
            <person name="Thang M."/>
            <person name="Chan C."/>
        </authorList>
    </citation>
    <scope>NUCLEOTIDE SEQUENCE</scope>
</reference>
<dbReference type="OrthoDB" id="411969at2759"/>
<proteinExistence type="predicted"/>